<sequence length="317" mass="35660">NKPTRGLINQCFITWFNKKKITGLIKKITRSVFVILSYLSVPTYTAVMSPCSSFRPALEENSGVHRRKYKRYAKGTYVGLLAYILQDSPNKMLTFRQIMERLGVFVAGDRKGLENNIRVCLSSNKCFVKVPVDPDYPNARRNFWKVEESCITPKMLRRHFKDMTDMLPSLEPQCQVKCDTGAALDPPSPASISKENTQPVKFSSSFSIESLLKNDHSAHLRIPPVQDRGGLSDLRLTPAAGSSVCWERSVYSFTQSYYMYSSAAAGLSGIPAVRKSLSAAHEHALYPSQLSSYHSQTVQGRISASPPLPHDLRYLRW</sequence>
<dbReference type="InterPro" id="IPR052327">
    <property type="entry name" value="Activin_resp_transcr_regulator"/>
</dbReference>
<accession>A0A8B9KP66</accession>
<keyword evidence="2" id="KW-0539">Nucleus</keyword>
<dbReference type="PROSITE" id="PS50039">
    <property type="entry name" value="FORK_HEAD_3"/>
    <property type="match status" value="1"/>
</dbReference>
<dbReference type="GO" id="GO:0003700">
    <property type="term" value="F:DNA-binding transcription factor activity"/>
    <property type="evidence" value="ECO:0007669"/>
    <property type="project" value="InterPro"/>
</dbReference>
<dbReference type="SMART" id="SM00339">
    <property type="entry name" value="FH"/>
    <property type="match status" value="1"/>
</dbReference>
<feature type="DNA-binding region" description="Fork-head" evidence="2">
    <location>
        <begin position="76"/>
        <end position="156"/>
    </location>
</feature>
<dbReference type="PANTHER" id="PTHR47316">
    <property type="entry name" value="FORKHEAD BOX PROTEIN H1"/>
    <property type="match status" value="1"/>
</dbReference>
<evidence type="ECO:0000259" key="3">
    <source>
        <dbReference type="PROSITE" id="PS50039"/>
    </source>
</evidence>
<dbReference type="Gene3D" id="1.10.10.10">
    <property type="entry name" value="Winged helix-like DNA-binding domain superfamily/Winged helix DNA-binding domain"/>
    <property type="match status" value="1"/>
</dbReference>
<dbReference type="Proteomes" id="UP000694621">
    <property type="component" value="Unplaced"/>
</dbReference>
<dbReference type="PANTHER" id="PTHR47316:SF1">
    <property type="entry name" value="FORKHEAD BOX PROTEIN H1"/>
    <property type="match status" value="1"/>
</dbReference>
<proteinExistence type="predicted"/>
<evidence type="ECO:0000313" key="5">
    <source>
        <dbReference type="Proteomes" id="UP000694621"/>
    </source>
</evidence>
<dbReference type="Pfam" id="PF00250">
    <property type="entry name" value="Forkhead"/>
    <property type="match status" value="1"/>
</dbReference>
<keyword evidence="1 2" id="KW-0238">DNA-binding</keyword>
<evidence type="ECO:0000313" key="4">
    <source>
        <dbReference type="Ensembl" id="ENSAMXP00005039501.1"/>
    </source>
</evidence>
<dbReference type="SUPFAM" id="SSF46785">
    <property type="entry name" value="Winged helix' DNA-binding domain"/>
    <property type="match status" value="1"/>
</dbReference>
<dbReference type="InterPro" id="IPR036390">
    <property type="entry name" value="WH_DNA-bd_sf"/>
</dbReference>
<dbReference type="InterPro" id="IPR036388">
    <property type="entry name" value="WH-like_DNA-bd_sf"/>
</dbReference>
<dbReference type="AlphaFoldDB" id="A0A8B9KP66"/>
<reference evidence="4" key="1">
    <citation type="submission" date="2025-08" db="UniProtKB">
        <authorList>
            <consortium name="Ensembl"/>
        </authorList>
    </citation>
    <scope>IDENTIFICATION</scope>
</reference>
<organism evidence="4 5">
    <name type="scientific">Astyanax mexicanus</name>
    <name type="common">Blind cave fish</name>
    <name type="synonym">Astyanax fasciatus mexicanus</name>
    <dbReference type="NCBI Taxonomy" id="7994"/>
    <lineage>
        <taxon>Eukaryota</taxon>
        <taxon>Metazoa</taxon>
        <taxon>Chordata</taxon>
        <taxon>Craniata</taxon>
        <taxon>Vertebrata</taxon>
        <taxon>Euteleostomi</taxon>
        <taxon>Actinopterygii</taxon>
        <taxon>Neopterygii</taxon>
        <taxon>Teleostei</taxon>
        <taxon>Ostariophysi</taxon>
        <taxon>Characiformes</taxon>
        <taxon>Characoidei</taxon>
        <taxon>Acestrorhamphidae</taxon>
        <taxon>Acestrorhamphinae</taxon>
        <taxon>Astyanax</taxon>
    </lineage>
</organism>
<feature type="domain" description="Fork-head" evidence="3">
    <location>
        <begin position="76"/>
        <end position="156"/>
    </location>
</feature>
<name>A0A8B9KP66_ASTMX</name>
<evidence type="ECO:0000256" key="1">
    <source>
        <dbReference type="ARBA" id="ARBA00023125"/>
    </source>
</evidence>
<dbReference type="GO" id="GO:0043565">
    <property type="term" value="F:sequence-specific DNA binding"/>
    <property type="evidence" value="ECO:0007669"/>
    <property type="project" value="InterPro"/>
</dbReference>
<comment type="subcellular location">
    <subcellularLocation>
        <location evidence="2">Nucleus</location>
    </subcellularLocation>
</comment>
<dbReference type="GO" id="GO:0005634">
    <property type="term" value="C:nucleus"/>
    <property type="evidence" value="ECO:0007669"/>
    <property type="project" value="UniProtKB-SubCell"/>
</dbReference>
<evidence type="ECO:0000256" key="2">
    <source>
        <dbReference type="PROSITE-ProRule" id="PRU00089"/>
    </source>
</evidence>
<dbReference type="InterPro" id="IPR001766">
    <property type="entry name" value="Fork_head_dom"/>
</dbReference>
<dbReference type="Ensembl" id="ENSAMXT00005043010.1">
    <property type="protein sequence ID" value="ENSAMXP00005039501.1"/>
    <property type="gene ID" value="ENSAMXG00005018622.1"/>
</dbReference>
<protein>
    <submittedName>
        <fullName evidence="4">Si:rp71-45k5.2</fullName>
    </submittedName>
</protein>